<keyword evidence="1" id="KW-0805">Transcription regulation</keyword>
<sequence>MSSAVPVTPPLRRDAQRNLERILDAAREAFAEDGIEVGVDEIARRAGVGVGTLYRRFPTKEALIDAIVDRRADEIVALADEAVAQEDPWEGLVHFLSGLLARHARDRGFKALIADRVAEGGRTTLRERLRPQLEMIVGRAQRAGALRDDLTIEDLTVLLWGAGRAVEITGDIAPDYWRRHLGILLDGLRAPRATPLAGPPLTAGQGDALTAAWAASCRSGR</sequence>
<dbReference type="InterPro" id="IPR050109">
    <property type="entry name" value="HTH-type_TetR-like_transc_reg"/>
</dbReference>
<name>A0ABY5PDK6_9ACTN</name>
<dbReference type="PANTHER" id="PTHR30055:SF234">
    <property type="entry name" value="HTH-TYPE TRANSCRIPTIONAL REGULATOR BETI"/>
    <property type="match status" value="1"/>
</dbReference>
<dbReference type="InterPro" id="IPR036271">
    <property type="entry name" value="Tet_transcr_reg_TetR-rel_C_sf"/>
</dbReference>
<evidence type="ECO:0000256" key="3">
    <source>
        <dbReference type="ARBA" id="ARBA00023163"/>
    </source>
</evidence>
<feature type="DNA-binding region" description="H-T-H motif" evidence="4">
    <location>
        <begin position="38"/>
        <end position="57"/>
    </location>
</feature>
<keyword evidence="2 4" id="KW-0238">DNA-binding</keyword>
<dbReference type="Pfam" id="PF21597">
    <property type="entry name" value="TetR_C_43"/>
    <property type="match status" value="1"/>
</dbReference>
<dbReference type="SUPFAM" id="SSF46689">
    <property type="entry name" value="Homeodomain-like"/>
    <property type="match status" value="1"/>
</dbReference>
<dbReference type="InterPro" id="IPR049445">
    <property type="entry name" value="TetR_SbtR-like_C"/>
</dbReference>
<dbReference type="InterPro" id="IPR009057">
    <property type="entry name" value="Homeodomain-like_sf"/>
</dbReference>
<evidence type="ECO:0000256" key="4">
    <source>
        <dbReference type="PROSITE-ProRule" id="PRU00335"/>
    </source>
</evidence>
<dbReference type="PANTHER" id="PTHR30055">
    <property type="entry name" value="HTH-TYPE TRANSCRIPTIONAL REGULATOR RUTR"/>
    <property type="match status" value="1"/>
</dbReference>
<dbReference type="Pfam" id="PF00440">
    <property type="entry name" value="TetR_N"/>
    <property type="match status" value="1"/>
</dbReference>
<dbReference type="EMBL" id="CP088295">
    <property type="protein sequence ID" value="UUY02745.1"/>
    <property type="molecule type" value="Genomic_DNA"/>
</dbReference>
<dbReference type="Gene3D" id="1.10.357.10">
    <property type="entry name" value="Tetracycline Repressor, domain 2"/>
    <property type="match status" value="1"/>
</dbReference>
<dbReference type="Proteomes" id="UP001058860">
    <property type="component" value="Chromosome"/>
</dbReference>
<evidence type="ECO:0000313" key="7">
    <source>
        <dbReference type="Proteomes" id="UP001058860"/>
    </source>
</evidence>
<dbReference type="SUPFAM" id="SSF48498">
    <property type="entry name" value="Tetracyclin repressor-like, C-terminal domain"/>
    <property type="match status" value="1"/>
</dbReference>
<dbReference type="InterPro" id="IPR001647">
    <property type="entry name" value="HTH_TetR"/>
</dbReference>
<evidence type="ECO:0000256" key="1">
    <source>
        <dbReference type="ARBA" id="ARBA00023015"/>
    </source>
</evidence>
<feature type="domain" description="HTH tetR-type" evidence="5">
    <location>
        <begin position="16"/>
        <end position="75"/>
    </location>
</feature>
<protein>
    <submittedName>
        <fullName evidence="6">TetR/AcrR family transcriptional regulator</fullName>
    </submittedName>
</protein>
<keyword evidence="7" id="KW-1185">Reference proteome</keyword>
<keyword evidence="3" id="KW-0804">Transcription</keyword>
<evidence type="ECO:0000256" key="2">
    <source>
        <dbReference type="ARBA" id="ARBA00023125"/>
    </source>
</evidence>
<dbReference type="PRINTS" id="PR00455">
    <property type="entry name" value="HTHTETR"/>
</dbReference>
<dbReference type="PROSITE" id="PS50977">
    <property type="entry name" value="HTH_TETR_2"/>
    <property type="match status" value="1"/>
</dbReference>
<reference evidence="7" key="1">
    <citation type="submission" date="2021-11" db="EMBL/GenBank/DDBJ databases">
        <title>Cultivation dependent microbiological survey of springs from the worlds oldest radium mine currently devoted to the extraction of radon-saturated water.</title>
        <authorList>
            <person name="Kapinusova G."/>
            <person name="Smrhova T."/>
            <person name="Strejcek M."/>
            <person name="Suman J."/>
            <person name="Jani K."/>
            <person name="Pajer P."/>
            <person name="Uhlik O."/>
        </authorList>
    </citation>
    <scope>NUCLEOTIDE SEQUENCE [LARGE SCALE GENOMIC DNA]</scope>
    <source>
        <strain evidence="7">J379</strain>
    </source>
</reference>
<organism evidence="6 7">
    <name type="scientific">Svornostia abyssi</name>
    <dbReference type="NCBI Taxonomy" id="2898438"/>
    <lineage>
        <taxon>Bacteria</taxon>
        <taxon>Bacillati</taxon>
        <taxon>Actinomycetota</taxon>
        <taxon>Thermoleophilia</taxon>
        <taxon>Solirubrobacterales</taxon>
        <taxon>Baekduiaceae</taxon>
        <taxon>Svornostia</taxon>
    </lineage>
</organism>
<gene>
    <name evidence="6" type="ORF">LRS13_18955</name>
</gene>
<dbReference type="RefSeq" id="WP_353863268.1">
    <property type="nucleotide sequence ID" value="NZ_CP088295.1"/>
</dbReference>
<proteinExistence type="predicted"/>
<evidence type="ECO:0000259" key="5">
    <source>
        <dbReference type="PROSITE" id="PS50977"/>
    </source>
</evidence>
<evidence type="ECO:0000313" key="6">
    <source>
        <dbReference type="EMBL" id="UUY02745.1"/>
    </source>
</evidence>
<accession>A0ABY5PDK6</accession>